<keyword evidence="1" id="KW-0479">Metal-binding</keyword>
<dbReference type="PROSITE" id="PS50966">
    <property type="entry name" value="ZF_SWIM"/>
    <property type="match status" value="1"/>
</dbReference>
<keyword evidence="1" id="KW-0863">Zinc-finger</keyword>
<dbReference type="AlphaFoldDB" id="A0A345E1F6"/>
<dbReference type="Pfam" id="PF04434">
    <property type="entry name" value="SWIM"/>
    <property type="match status" value="1"/>
</dbReference>
<keyword evidence="1" id="KW-0862">Zinc</keyword>
<evidence type="ECO:0000313" key="4">
    <source>
        <dbReference type="Proteomes" id="UP000253273"/>
    </source>
</evidence>
<dbReference type="EMBL" id="CP031150">
    <property type="protein sequence ID" value="AXG06028.1"/>
    <property type="molecule type" value="Genomic_DNA"/>
</dbReference>
<dbReference type="GeneID" id="37282914"/>
<sequence length="145" mass="16177">MASDQHPVDRLDVSPRVLRRAQYEALAFFIRPPYVEVRNYSYPDPENHRYSIGIADGIPINCTCPADVEYARACKHRVGLAIRSKVLDMAIEATVAADGGTVDDVERDAIPADCECHPDDRLPCWPCVEAGRKSPQHNNRTTDEA</sequence>
<name>A0A345E1F6_9EURY</name>
<gene>
    <name evidence="3" type="ORF">DU500_05975</name>
</gene>
<protein>
    <submittedName>
        <fullName evidence="3">SWIM zinc finger family protein</fullName>
    </submittedName>
</protein>
<evidence type="ECO:0000256" key="1">
    <source>
        <dbReference type="PROSITE-ProRule" id="PRU00325"/>
    </source>
</evidence>
<dbReference type="InterPro" id="IPR007527">
    <property type="entry name" value="Znf_SWIM"/>
</dbReference>
<evidence type="ECO:0000259" key="2">
    <source>
        <dbReference type="PROSITE" id="PS50966"/>
    </source>
</evidence>
<dbReference type="OrthoDB" id="189856at2157"/>
<evidence type="ECO:0000313" key="3">
    <source>
        <dbReference type="EMBL" id="AXG06028.1"/>
    </source>
</evidence>
<feature type="domain" description="SWIM-type" evidence="2">
    <location>
        <begin position="50"/>
        <end position="85"/>
    </location>
</feature>
<proteinExistence type="predicted"/>
<accession>A0A345E1F6</accession>
<dbReference type="Proteomes" id="UP000253273">
    <property type="component" value="Chromosome"/>
</dbReference>
<dbReference type="GO" id="GO:0008270">
    <property type="term" value="F:zinc ion binding"/>
    <property type="evidence" value="ECO:0007669"/>
    <property type="project" value="UniProtKB-KW"/>
</dbReference>
<reference evidence="3 4" key="1">
    <citation type="submission" date="2018-07" db="EMBL/GenBank/DDBJ databases">
        <title>Genome sequences of Haloplanus sp. CBA1113.</title>
        <authorList>
            <person name="Kim Y.B."/>
            <person name="Roh S.W."/>
        </authorList>
    </citation>
    <scope>NUCLEOTIDE SEQUENCE [LARGE SCALE GENOMIC DNA]</scope>
    <source>
        <strain evidence="3 4">CBA1113</strain>
    </source>
</reference>
<keyword evidence="4" id="KW-1185">Reference proteome</keyword>
<organism evidence="3 4">
    <name type="scientific">Haloplanus rubicundus</name>
    <dbReference type="NCBI Taxonomy" id="1547898"/>
    <lineage>
        <taxon>Archaea</taxon>
        <taxon>Methanobacteriati</taxon>
        <taxon>Methanobacteriota</taxon>
        <taxon>Stenosarchaea group</taxon>
        <taxon>Halobacteria</taxon>
        <taxon>Halobacteriales</taxon>
        <taxon>Haloferacaceae</taxon>
        <taxon>Haloplanus</taxon>
    </lineage>
</organism>
<dbReference type="KEGG" id="haj:DU500_05975"/>
<dbReference type="RefSeq" id="WP_114585174.1">
    <property type="nucleotide sequence ID" value="NZ_CP031150.1"/>
</dbReference>